<keyword evidence="5" id="KW-1185">Reference proteome</keyword>
<gene>
    <name evidence="4" type="ORF">FCL54_21860</name>
</gene>
<keyword evidence="1 2" id="KW-0238">DNA-binding</keyword>
<dbReference type="Proteomes" id="UP000308230">
    <property type="component" value="Unassembled WGS sequence"/>
</dbReference>
<dbReference type="Gene3D" id="1.10.150.130">
    <property type="match status" value="1"/>
</dbReference>
<dbReference type="AlphaFoldDB" id="A0A5R9EXA1"/>
<sequence>MRGDNLFQLIGEYLDSLEIEKGLSYGTLANYKSKLKALANYLSVYENIDQWDGVTFPHLRNYLKYLKEDQNKSASSRANSVSCF</sequence>
<dbReference type="InterPro" id="IPR044068">
    <property type="entry name" value="CB"/>
</dbReference>
<dbReference type="EMBL" id="SWLG01000027">
    <property type="protein sequence ID" value="TLS35169.1"/>
    <property type="molecule type" value="Genomic_DNA"/>
</dbReference>
<accession>A0A5R9EXA1</accession>
<evidence type="ECO:0000259" key="3">
    <source>
        <dbReference type="PROSITE" id="PS51900"/>
    </source>
</evidence>
<evidence type="ECO:0000313" key="4">
    <source>
        <dbReference type="EMBL" id="TLS35169.1"/>
    </source>
</evidence>
<dbReference type="InterPro" id="IPR004107">
    <property type="entry name" value="Integrase_SAM-like_N"/>
</dbReference>
<evidence type="ECO:0000313" key="5">
    <source>
        <dbReference type="Proteomes" id="UP000308230"/>
    </source>
</evidence>
<reference evidence="4 5" key="1">
    <citation type="submission" date="2019-04" db="EMBL/GenBank/DDBJ databases">
        <title>Bacillus caeni sp. nov., a bacterium isolated from mangrove sediment.</title>
        <authorList>
            <person name="Huang H."/>
            <person name="Mo K."/>
            <person name="Hu Y."/>
        </authorList>
    </citation>
    <scope>NUCLEOTIDE SEQUENCE [LARGE SCALE GENOMIC DNA]</scope>
    <source>
        <strain evidence="4 5">HB172195</strain>
    </source>
</reference>
<evidence type="ECO:0000256" key="2">
    <source>
        <dbReference type="PROSITE-ProRule" id="PRU01248"/>
    </source>
</evidence>
<proteinExistence type="predicted"/>
<dbReference type="GO" id="GO:0015074">
    <property type="term" value="P:DNA integration"/>
    <property type="evidence" value="ECO:0007669"/>
    <property type="project" value="InterPro"/>
</dbReference>
<comment type="caution">
    <text evidence="4">The sequence shown here is derived from an EMBL/GenBank/DDBJ whole genome shotgun (WGS) entry which is preliminary data.</text>
</comment>
<dbReference type="PROSITE" id="PS51900">
    <property type="entry name" value="CB"/>
    <property type="match status" value="1"/>
</dbReference>
<feature type="domain" description="Core-binding (CB)" evidence="3">
    <location>
        <begin position="4"/>
        <end position="84"/>
    </location>
</feature>
<dbReference type="InterPro" id="IPR010998">
    <property type="entry name" value="Integrase_recombinase_N"/>
</dbReference>
<dbReference type="Pfam" id="PF02899">
    <property type="entry name" value="Phage_int_SAM_1"/>
    <property type="match status" value="1"/>
</dbReference>
<dbReference type="GO" id="GO:0003677">
    <property type="term" value="F:DNA binding"/>
    <property type="evidence" value="ECO:0007669"/>
    <property type="project" value="UniProtKB-UniRule"/>
</dbReference>
<name>A0A5R9EXA1_9BACL</name>
<organism evidence="4 5">
    <name type="scientific">Exobacillus caeni</name>
    <dbReference type="NCBI Taxonomy" id="2574798"/>
    <lineage>
        <taxon>Bacteria</taxon>
        <taxon>Bacillati</taxon>
        <taxon>Bacillota</taxon>
        <taxon>Bacilli</taxon>
        <taxon>Bacillales</taxon>
        <taxon>Guptibacillaceae</taxon>
        <taxon>Exobacillus</taxon>
    </lineage>
</organism>
<evidence type="ECO:0000256" key="1">
    <source>
        <dbReference type="ARBA" id="ARBA00023125"/>
    </source>
</evidence>
<dbReference type="SUPFAM" id="SSF47823">
    <property type="entry name" value="lambda integrase-like, N-terminal domain"/>
    <property type="match status" value="1"/>
</dbReference>
<protein>
    <recommendedName>
        <fullName evidence="3">Core-binding (CB) domain-containing protein</fullName>
    </recommendedName>
</protein>